<dbReference type="InterPro" id="IPR007588">
    <property type="entry name" value="Znf_FLYWCH"/>
</dbReference>
<feature type="domain" description="FLYWCH-type" evidence="5">
    <location>
        <begin position="41"/>
        <end position="89"/>
    </location>
</feature>
<proteinExistence type="predicted"/>
<gene>
    <name evidence="6" type="ORF">HOLleu_38945</name>
</gene>
<comment type="caution">
    <text evidence="6">The sequence shown here is derived from an EMBL/GenBank/DDBJ whole genome shotgun (WGS) entry which is preliminary data.</text>
</comment>
<dbReference type="Pfam" id="PF04500">
    <property type="entry name" value="FLYWCH"/>
    <property type="match status" value="1"/>
</dbReference>
<dbReference type="Proteomes" id="UP001152320">
    <property type="component" value="Chromosome 21"/>
</dbReference>
<dbReference type="OrthoDB" id="10541695at2759"/>
<evidence type="ECO:0000256" key="3">
    <source>
        <dbReference type="ARBA" id="ARBA00022833"/>
    </source>
</evidence>
<keyword evidence="1" id="KW-0479">Metal-binding</keyword>
<organism evidence="6 7">
    <name type="scientific">Holothuria leucospilota</name>
    <name type="common">Black long sea cucumber</name>
    <name type="synonym">Mertensiothuria leucospilota</name>
    <dbReference type="NCBI Taxonomy" id="206669"/>
    <lineage>
        <taxon>Eukaryota</taxon>
        <taxon>Metazoa</taxon>
        <taxon>Echinodermata</taxon>
        <taxon>Eleutherozoa</taxon>
        <taxon>Echinozoa</taxon>
        <taxon>Holothuroidea</taxon>
        <taxon>Aspidochirotacea</taxon>
        <taxon>Aspidochirotida</taxon>
        <taxon>Holothuriidae</taxon>
        <taxon>Holothuria</taxon>
    </lineage>
</organism>
<sequence>MSIQDRRTFCSQLGKYGGNSQEMVLHPIEELALSSRGRGFIINGYVYVRDKERPGKMYVRCQDRKICQARAVIFPDLNRARVMPTSHTHSPPDISQMRNKKRFHAQRNLSDESTLRMRTQPTTLYTRNSMVDKTRRNTRPMDRAYEARVVPITQSAEYSVKVQIEEQELLESFRRNTNSVPCSSAVDLGVDDLGDEIRCRKPNDTNAEFDKMLEVAGPSSGGKRSVGLYPVSEDYEPYEDGFIPEDEDEEELKPVTVQKVQVEPNTDLNGISPPCPIGKRKHAGSKEFQ</sequence>
<dbReference type="EMBL" id="JAIZAY010000021">
    <property type="protein sequence ID" value="KAJ8021673.1"/>
    <property type="molecule type" value="Genomic_DNA"/>
</dbReference>
<name>A0A9Q0YFE8_HOLLE</name>
<dbReference type="AlphaFoldDB" id="A0A9Q0YFE8"/>
<dbReference type="Gene3D" id="2.20.25.240">
    <property type="match status" value="1"/>
</dbReference>
<dbReference type="GO" id="GO:0008270">
    <property type="term" value="F:zinc ion binding"/>
    <property type="evidence" value="ECO:0007669"/>
    <property type="project" value="UniProtKB-KW"/>
</dbReference>
<evidence type="ECO:0000256" key="2">
    <source>
        <dbReference type="ARBA" id="ARBA00022771"/>
    </source>
</evidence>
<keyword evidence="2" id="KW-0863">Zinc-finger</keyword>
<feature type="region of interest" description="Disordered" evidence="4">
    <location>
        <begin position="262"/>
        <end position="289"/>
    </location>
</feature>
<evidence type="ECO:0000256" key="1">
    <source>
        <dbReference type="ARBA" id="ARBA00022723"/>
    </source>
</evidence>
<evidence type="ECO:0000256" key="4">
    <source>
        <dbReference type="SAM" id="MobiDB-lite"/>
    </source>
</evidence>
<evidence type="ECO:0000313" key="6">
    <source>
        <dbReference type="EMBL" id="KAJ8021673.1"/>
    </source>
</evidence>
<keyword evidence="3" id="KW-0862">Zinc</keyword>
<evidence type="ECO:0000313" key="7">
    <source>
        <dbReference type="Proteomes" id="UP001152320"/>
    </source>
</evidence>
<reference evidence="6" key="1">
    <citation type="submission" date="2021-10" db="EMBL/GenBank/DDBJ databases">
        <title>Tropical sea cucumber genome reveals ecological adaptation and Cuvierian tubules defense mechanism.</title>
        <authorList>
            <person name="Chen T."/>
        </authorList>
    </citation>
    <scope>NUCLEOTIDE SEQUENCE</scope>
    <source>
        <strain evidence="6">Nanhai2018</strain>
        <tissue evidence="6">Muscle</tissue>
    </source>
</reference>
<keyword evidence="7" id="KW-1185">Reference proteome</keyword>
<evidence type="ECO:0000259" key="5">
    <source>
        <dbReference type="Pfam" id="PF04500"/>
    </source>
</evidence>
<accession>A0A9Q0YFE8</accession>
<protein>
    <recommendedName>
        <fullName evidence="5">FLYWCH-type domain-containing protein</fullName>
    </recommendedName>
</protein>